<sequence>MTFSTKISGPFDVTINDLKQITSDAAVELFRQLLVIEASKTGRPTTSVNVPSAINVADGGIDAEVQSLVGVALPAGLISSGITCYQIKTGAFDLSTQSDIRSLVLRPIDARTTKPQVHHLQPRVLSCFEKGGTFVVVLFGAELVGKADDHGVTEFVKFFTRIDPKFKDIKVRIIRANQLCSAIKTLAPGIALRLNRLGGNDDALLNDVEFLRESCDLQVGSYRTTIDLNKAADDLSGIIDNLN</sequence>
<name>A0ABR3G342_9PEZI</name>
<accession>A0ABR3G342</accession>
<feature type="non-terminal residue" evidence="1">
    <location>
        <position position="243"/>
    </location>
</feature>
<organism evidence="1 2">
    <name type="scientific">Discina gigas</name>
    <dbReference type="NCBI Taxonomy" id="1032678"/>
    <lineage>
        <taxon>Eukaryota</taxon>
        <taxon>Fungi</taxon>
        <taxon>Dikarya</taxon>
        <taxon>Ascomycota</taxon>
        <taxon>Pezizomycotina</taxon>
        <taxon>Pezizomycetes</taxon>
        <taxon>Pezizales</taxon>
        <taxon>Discinaceae</taxon>
        <taxon>Discina</taxon>
    </lineage>
</organism>
<evidence type="ECO:0000313" key="1">
    <source>
        <dbReference type="EMBL" id="KAL0630350.1"/>
    </source>
</evidence>
<dbReference type="Proteomes" id="UP001447188">
    <property type="component" value="Unassembled WGS sequence"/>
</dbReference>
<protein>
    <submittedName>
        <fullName evidence="1">Uncharacterized protein</fullName>
    </submittedName>
</protein>
<reference evidence="1 2" key="1">
    <citation type="submission" date="2024-02" db="EMBL/GenBank/DDBJ databases">
        <title>Discinaceae phylogenomics.</title>
        <authorList>
            <person name="Dirks A.C."/>
            <person name="James T.Y."/>
        </authorList>
    </citation>
    <scope>NUCLEOTIDE SEQUENCE [LARGE SCALE GENOMIC DNA]</scope>
    <source>
        <strain evidence="1 2">ACD0624</strain>
    </source>
</reference>
<dbReference type="EMBL" id="JBBBZM010000770">
    <property type="protein sequence ID" value="KAL0630350.1"/>
    <property type="molecule type" value="Genomic_DNA"/>
</dbReference>
<proteinExistence type="predicted"/>
<gene>
    <name evidence="1" type="ORF">Q9L58_010803</name>
</gene>
<evidence type="ECO:0000313" key="2">
    <source>
        <dbReference type="Proteomes" id="UP001447188"/>
    </source>
</evidence>
<comment type="caution">
    <text evidence="1">The sequence shown here is derived from an EMBL/GenBank/DDBJ whole genome shotgun (WGS) entry which is preliminary data.</text>
</comment>
<keyword evidence="2" id="KW-1185">Reference proteome</keyword>